<evidence type="ECO:0000256" key="1">
    <source>
        <dbReference type="ARBA" id="ARBA00023002"/>
    </source>
</evidence>
<keyword evidence="6" id="KW-1185">Reference proteome</keyword>
<sequence>MKILSTEILQDISAEKVQIPTTESFAYPEKVIQFGTGVLLRGLPDYYIDKANKKQLFKGRVVVVKSTTTGSVEDFLSQEGLYTVCVKGIEDGKEREEYIINNSITRVLEAASQWAEILKIAESSDLEVIISNTTEVGIVSSDDKVTDLPPSSFPGKLLNLLYHRYQTFNGDTSKGLVILPTELISDNATVLKDIVLTLAEKNNLEGSFIHWLSEANDFCNTLVDRIVPGKLPEEVQMETNKQLGYSDNLMIMAEPFRLWAIESSSDRVRDKLSFAQADDSVLIVPSIVKYKEIKLRLLNATHTFTCAAAILAGFKTVKEAMQNEIFRSYVQQLMRQEIGPSIVGLEITEEEARQFSDKVVDRFSNPFLDHQWTAIAMNYSSKVAMRCVPLLGKWYAKFQSPPKLMAFGIAAFLKMHVQQEGVSTDDIIKDQKIWGADLTAYPQFVNTINDNLEKIASQGIVKTLSAIK</sequence>
<feature type="domain" description="Mannitol dehydrogenase N-terminal" evidence="3">
    <location>
        <begin position="30"/>
        <end position="264"/>
    </location>
</feature>
<evidence type="ECO:0000313" key="5">
    <source>
        <dbReference type="EMBL" id="MCA5004011.1"/>
    </source>
</evidence>
<dbReference type="PRINTS" id="PR00084">
    <property type="entry name" value="MTLDHDRGNASE"/>
</dbReference>
<dbReference type="EMBL" id="JADEYP010000003">
    <property type="protein sequence ID" value="MCA5004011.1"/>
    <property type="molecule type" value="Genomic_DNA"/>
</dbReference>
<dbReference type="GO" id="GO:0009026">
    <property type="term" value="F:tagaturonate reductase activity"/>
    <property type="evidence" value="ECO:0007669"/>
    <property type="project" value="UniProtKB-EC"/>
</dbReference>
<dbReference type="InterPro" id="IPR008927">
    <property type="entry name" value="6-PGluconate_DH-like_C_sf"/>
</dbReference>
<dbReference type="RefSeq" id="WP_225551347.1">
    <property type="nucleotide sequence ID" value="NZ_JADEYP010000003.1"/>
</dbReference>
<dbReference type="Gene3D" id="1.10.1040.10">
    <property type="entry name" value="N-(1-d-carboxylethyl)-l-norvaline Dehydrogenase, domain 2"/>
    <property type="match status" value="1"/>
</dbReference>
<protein>
    <submittedName>
        <fullName evidence="5">Tagaturonate reductase</fullName>
        <ecNumber evidence="5">1.1.1.58</ecNumber>
    </submittedName>
</protein>
<dbReference type="SUPFAM" id="SSF51735">
    <property type="entry name" value="NAD(P)-binding Rossmann-fold domains"/>
    <property type="match status" value="1"/>
</dbReference>
<evidence type="ECO:0000256" key="2">
    <source>
        <dbReference type="ARBA" id="ARBA00023027"/>
    </source>
</evidence>
<keyword evidence="1 5" id="KW-0560">Oxidoreductase</keyword>
<keyword evidence="2" id="KW-0520">NAD</keyword>
<evidence type="ECO:0000259" key="3">
    <source>
        <dbReference type="Pfam" id="PF01232"/>
    </source>
</evidence>
<dbReference type="Pfam" id="PF01232">
    <property type="entry name" value="Mannitol_dh"/>
    <property type="match status" value="1"/>
</dbReference>
<proteinExistence type="predicted"/>
<dbReference type="InterPro" id="IPR036291">
    <property type="entry name" value="NAD(P)-bd_dom_sf"/>
</dbReference>
<name>A0ABS7Z1G2_9SPHI</name>
<dbReference type="NCBIfam" id="NF002969">
    <property type="entry name" value="PRK03643.1"/>
    <property type="match status" value="1"/>
</dbReference>
<dbReference type="InterPro" id="IPR013131">
    <property type="entry name" value="Mannitol_DH_N"/>
</dbReference>
<dbReference type="SUPFAM" id="SSF48179">
    <property type="entry name" value="6-phosphogluconate dehydrogenase C-terminal domain-like"/>
    <property type="match status" value="1"/>
</dbReference>
<dbReference type="PANTHER" id="PTHR30524">
    <property type="entry name" value="MANNITOL-1-PHOSPHATE 5-DEHYDROGENASE"/>
    <property type="match status" value="1"/>
</dbReference>
<evidence type="ECO:0000313" key="6">
    <source>
        <dbReference type="Proteomes" id="UP001165302"/>
    </source>
</evidence>
<evidence type="ECO:0000259" key="4">
    <source>
        <dbReference type="Pfam" id="PF08125"/>
    </source>
</evidence>
<dbReference type="InterPro" id="IPR000669">
    <property type="entry name" value="Mannitol_DH"/>
</dbReference>
<reference evidence="5" key="1">
    <citation type="submission" date="2020-10" db="EMBL/GenBank/DDBJ databases">
        <authorList>
            <person name="Lu T."/>
            <person name="Wang Q."/>
            <person name="Han X."/>
        </authorList>
    </citation>
    <scope>NUCLEOTIDE SEQUENCE</scope>
    <source>
        <strain evidence="5">WQ 366</strain>
    </source>
</reference>
<feature type="domain" description="Mannitol dehydrogenase C-terminal" evidence="4">
    <location>
        <begin position="287"/>
        <end position="431"/>
    </location>
</feature>
<dbReference type="Gene3D" id="3.40.50.720">
    <property type="entry name" value="NAD(P)-binding Rossmann-like Domain"/>
    <property type="match status" value="1"/>
</dbReference>
<dbReference type="Proteomes" id="UP001165302">
    <property type="component" value="Unassembled WGS sequence"/>
</dbReference>
<dbReference type="InterPro" id="IPR013118">
    <property type="entry name" value="Mannitol_DH_C"/>
</dbReference>
<dbReference type="InterPro" id="IPR013328">
    <property type="entry name" value="6PGD_dom2"/>
</dbReference>
<dbReference type="PANTHER" id="PTHR30524:SF0">
    <property type="entry name" value="ALTRONATE OXIDOREDUCTASE-RELATED"/>
    <property type="match status" value="1"/>
</dbReference>
<dbReference type="EC" id="1.1.1.58" evidence="5"/>
<dbReference type="Pfam" id="PF08125">
    <property type="entry name" value="Mannitol_dh_C"/>
    <property type="match status" value="1"/>
</dbReference>
<accession>A0ABS7Z1G2</accession>
<gene>
    <name evidence="5" type="ORF">IPZ78_02455</name>
</gene>
<organism evidence="5 6">
    <name type="scientific">Sphingobacterium bovistauri</name>
    <dbReference type="NCBI Taxonomy" id="2781959"/>
    <lineage>
        <taxon>Bacteria</taxon>
        <taxon>Pseudomonadati</taxon>
        <taxon>Bacteroidota</taxon>
        <taxon>Sphingobacteriia</taxon>
        <taxon>Sphingobacteriales</taxon>
        <taxon>Sphingobacteriaceae</taxon>
        <taxon>Sphingobacterium</taxon>
    </lineage>
</organism>
<comment type="caution">
    <text evidence="5">The sequence shown here is derived from an EMBL/GenBank/DDBJ whole genome shotgun (WGS) entry which is preliminary data.</text>
</comment>